<dbReference type="EMBL" id="CP061538">
    <property type="protein sequence ID" value="QNV39284.1"/>
    <property type="molecule type" value="Genomic_DNA"/>
</dbReference>
<name>A0A7H2BHY8_9MICC</name>
<gene>
    <name evidence="4" type="ORF">IDM48_07690</name>
</gene>
<organism evidence="4 5">
    <name type="scientific">Rothia amarae</name>
    <dbReference type="NCBI Taxonomy" id="169480"/>
    <lineage>
        <taxon>Bacteria</taxon>
        <taxon>Bacillati</taxon>
        <taxon>Actinomycetota</taxon>
        <taxon>Actinomycetes</taxon>
        <taxon>Micrococcales</taxon>
        <taxon>Micrococcaceae</taxon>
        <taxon>Rothia</taxon>
    </lineage>
</organism>
<dbReference type="PROSITE" id="PS50297">
    <property type="entry name" value="ANK_REP_REGION"/>
    <property type="match status" value="2"/>
</dbReference>
<dbReference type="InterPro" id="IPR002110">
    <property type="entry name" value="Ankyrin_rpt"/>
</dbReference>
<evidence type="ECO:0000313" key="5">
    <source>
        <dbReference type="Proteomes" id="UP000516421"/>
    </source>
</evidence>
<accession>A0A7H2BHY8</accession>
<dbReference type="PANTHER" id="PTHR24198:SF165">
    <property type="entry name" value="ANKYRIN REPEAT-CONTAINING PROTEIN-RELATED"/>
    <property type="match status" value="1"/>
</dbReference>
<dbReference type="SMART" id="SM00248">
    <property type="entry name" value="ANK"/>
    <property type="match status" value="3"/>
</dbReference>
<evidence type="ECO:0000256" key="2">
    <source>
        <dbReference type="ARBA" id="ARBA00023043"/>
    </source>
</evidence>
<evidence type="ECO:0000256" key="1">
    <source>
        <dbReference type="ARBA" id="ARBA00022737"/>
    </source>
</evidence>
<dbReference type="AlphaFoldDB" id="A0A7H2BHY8"/>
<evidence type="ECO:0000313" key="4">
    <source>
        <dbReference type="EMBL" id="QNV39284.1"/>
    </source>
</evidence>
<evidence type="ECO:0000256" key="3">
    <source>
        <dbReference type="PROSITE-ProRule" id="PRU00023"/>
    </source>
</evidence>
<dbReference type="Pfam" id="PF12796">
    <property type="entry name" value="Ank_2"/>
    <property type="match status" value="1"/>
</dbReference>
<keyword evidence="5" id="KW-1185">Reference proteome</keyword>
<keyword evidence="1" id="KW-0677">Repeat</keyword>
<dbReference type="PROSITE" id="PS50088">
    <property type="entry name" value="ANK_REPEAT"/>
    <property type="match status" value="2"/>
</dbReference>
<protein>
    <submittedName>
        <fullName evidence="4">Ankyrin repeat domain-containing protein</fullName>
    </submittedName>
</protein>
<dbReference type="SUPFAM" id="SSF48403">
    <property type="entry name" value="Ankyrin repeat"/>
    <property type="match status" value="1"/>
</dbReference>
<keyword evidence="2 3" id="KW-0040">ANK repeat</keyword>
<feature type="repeat" description="ANK" evidence="3">
    <location>
        <begin position="49"/>
        <end position="81"/>
    </location>
</feature>
<sequence>MPVESTSFELSDEEIEYLNAIFDVVRAGHLAKLTSLLDQGIPVDFTDAKGDSLLILAAYHEHTQLVELLLSREANMDALNDRGQTPLVCAVFRNNEEITKILLNAGADPQLGHQTPAEVADFFNLPRMKELLAGK</sequence>
<dbReference type="PANTHER" id="PTHR24198">
    <property type="entry name" value="ANKYRIN REPEAT AND PROTEIN KINASE DOMAIN-CONTAINING PROTEIN"/>
    <property type="match status" value="1"/>
</dbReference>
<proteinExistence type="predicted"/>
<dbReference type="InterPro" id="IPR036770">
    <property type="entry name" value="Ankyrin_rpt-contain_sf"/>
</dbReference>
<dbReference type="RefSeq" id="WP_190616809.1">
    <property type="nucleotide sequence ID" value="NZ_CP061538.1"/>
</dbReference>
<dbReference type="Gene3D" id="1.25.40.20">
    <property type="entry name" value="Ankyrin repeat-containing domain"/>
    <property type="match status" value="1"/>
</dbReference>
<feature type="repeat" description="ANK" evidence="3">
    <location>
        <begin position="82"/>
        <end position="114"/>
    </location>
</feature>
<dbReference type="Proteomes" id="UP000516421">
    <property type="component" value="Chromosome"/>
</dbReference>
<dbReference type="KEGG" id="rama:IDM48_07690"/>
<reference evidence="4 5" key="1">
    <citation type="submission" date="2020-09" db="EMBL/GenBank/DDBJ databases">
        <title>Investigation of environmental microbe.</title>
        <authorList>
            <person name="Ou Y."/>
            <person name="Kang Q."/>
        </authorList>
    </citation>
    <scope>NUCLEOTIDE SEQUENCE [LARGE SCALE GENOMIC DNA]</scope>
    <source>
        <strain evidence="4 5">KJZ-9</strain>
    </source>
</reference>